<accession>A0AAX2ZNN8</accession>
<dbReference type="Proteomes" id="UP001198983">
    <property type="component" value="Chromosome"/>
</dbReference>
<dbReference type="InterPro" id="IPR013783">
    <property type="entry name" value="Ig-like_fold"/>
</dbReference>
<protein>
    <recommendedName>
        <fullName evidence="1">Bacterial Ig domain-containing protein</fullName>
    </recommendedName>
</protein>
<evidence type="ECO:0000313" key="3">
    <source>
        <dbReference type="Proteomes" id="UP001198983"/>
    </source>
</evidence>
<dbReference type="EMBL" id="CP081135">
    <property type="protein sequence ID" value="UEL49714.1"/>
    <property type="molecule type" value="Genomic_DNA"/>
</dbReference>
<gene>
    <name evidence="2" type="ORF">JW646_01275</name>
</gene>
<dbReference type="Gene3D" id="2.60.40.10">
    <property type="entry name" value="Immunoglobulins"/>
    <property type="match status" value="1"/>
</dbReference>
<reference evidence="2 3" key="1">
    <citation type="journal article" date="2023" name="Int. J. Syst. Evol. Microbiol.">
        <title>Terrisporobacter hibernicus sp. nov., isolated from bovine faeces in Northern Ireland.</title>
        <authorList>
            <person name="Mitchell M."/>
            <person name="Nguyen S.V."/>
            <person name="Connor M."/>
            <person name="Fairley D.J."/>
            <person name="Donoghue O."/>
            <person name="Marshall H."/>
            <person name="Koolman L."/>
            <person name="McMullan G."/>
            <person name="Schaffer K.E."/>
            <person name="McGrath J.W."/>
            <person name="Fanning S."/>
        </authorList>
    </citation>
    <scope>NUCLEOTIDE SEQUENCE [LARGE SCALE GENOMIC DNA]</scope>
    <source>
        <strain evidence="2 3">MCA3</strain>
    </source>
</reference>
<dbReference type="Pfam" id="PF17936">
    <property type="entry name" value="Big_6"/>
    <property type="match status" value="1"/>
</dbReference>
<dbReference type="AlphaFoldDB" id="A0AAX2ZNN8"/>
<feature type="domain" description="Bacterial Ig" evidence="1">
    <location>
        <begin position="39"/>
        <end position="112"/>
    </location>
</feature>
<evidence type="ECO:0000259" key="1">
    <source>
        <dbReference type="Pfam" id="PF17936"/>
    </source>
</evidence>
<proteinExistence type="predicted"/>
<organism evidence="2 3">
    <name type="scientific">Terrisporobacter hibernicus</name>
    <dbReference type="NCBI Taxonomy" id="2813371"/>
    <lineage>
        <taxon>Bacteria</taxon>
        <taxon>Bacillati</taxon>
        <taxon>Bacillota</taxon>
        <taxon>Clostridia</taxon>
        <taxon>Peptostreptococcales</taxon>
        <taxon>Peptostreptococcaceae</taxon>
        <taxon>Terrisporobacter</taxon>
    </lineage>
</organism>
<dbReference type="KEGG" id="tem:JW646_01275"/>
<name>A0AAX2ZNN8_9FIRM</name>
<evidence type="ECO:0000313" key="2">
    <source>
        <dbReference type="EMBL" id="UEL49714.1"/>
    </source>
</evidence>
<sequence>MNIKKQKSGAKVTVKLRKTDYYTESITKKVSSAQFNTFTVNSIKSSSTKITGKGLKGATVRAYIGKKQIGKSTVKSNNTYSIRIPKQKKGKKVTVKISKSGYTTKAKSVTVKSSSTSSSSKYVYWNGGSSRSKIYHKTSRAHGMKGAVKMTEKQAKSRGYRACKSCW</sequence>
<dbReference type="InterPro" id="IPR041498">
    <property type="entry name" value="Big_6"/>
</dbReference>
<keyword evidence="3" id="KW-1185">Reference proteome</keyword>